<evidence type="ECO:0000256" key="4">
    <source>
        <dbReference type="SAM" id="MobiDB-lite"/>
    </source>
</evidence>
<name>A0A1Z5JMD4_FISSO</name>
<feature type="compositionally biased region" description="Polar residues" evidence="4">
    <location>
        <begin position="7"/>
        <end position="25"/>
    </location>
</feature>
<dbReference type="SUPFAM" id="SSF103506">
    <property type="entry name" value="Mitochondrial carrier"/>
    <property type="match status" value="1"/>
</dbReference>
<gene>
    <name evidence="5" type="ORF">FisN_12Lh349</name>
</gene>
<dbReference type="Gene3D" id="1.50.40.10">
    <property type="entry name" value="Mitochondrial carrier domain"/>
    <property type="match status" value="1"/>
</dbReference>
<dbReference type="Proteomes" id="UP000198406">
    <property type="component" value="Unassembled WGS sequence"/>
</dbReference>
<dbReference type="EMBL" id="BDSP01000087">
    <property type="protein sequence ID" value="GAX14948.1"/>
    <property type="molecule type" value="Genomic_DNA"/>
</dbReference>
<feature type="region of interest" description="Disordered" evidence="4">
    <location>
        <begin position="1"/>
        <end position="26"/>
    </location>
</feature>
<evidence type="ECO:0008006" key="7">
    <source>
        <dbReference type="Google" id="ProtNLM"/>
    </source>
</evidence>
<reference evidence="5 6" key="1">
    <citation type="journal article" date="2015" name="Plant Cell">
        <title>Oil accumulation by the oleaginous diatom Fistulifera solaris as revealed by the genome and transcriptome.</title>
        <authorList>
            <person name="Tanaka T."/>
            <person name="Maeda Y."/>
            <person name="Veluchamy A."/>
            <person name="Tanaka M."/>
            <person name="Abida H."/>
            <person name="Marechal E."/>
            <person name="Bowler C."/>
            <person name="Muto M."/>
            <person name="Sunaga Y."/>
            <person name="Tanaka M."/>
            <person name="Yoshino T."/>
            <person name="Taniguchi T."/>
            <person name="Fukuda Y."/>
            <person name="Nemoto M."/>
            <person name="Matsumoto M."/>
            <person name="Wong P.S."/>
            <person name="Aburatani S."/>
            <person name="Fujibuchi W."/>
        </authorList>
    </citation>
    <scope>NUCLEOTIDE SEQUENCE [LARGE SCALE GENOMIC DNA]</scope>
    <source>
        <strain evidence="5 6">JPCC DA0580</strain>
    </source>
</reference>
<dbReference type="InterPro" id="IPR023395">
    <property type="entry name" value="MCP_dom_sf"/>
</dbReference>
<dbReference type="InParanoid" id="A0A1Z5JMD4"/>
<dbReference type="GO" id="GO:0016020">
    <property type="term" value="C:membrane"/>
    <property type="evidence" value="ECO:0007669"/>
    <property type="project" value="UniProtKB-SubCell"/>
</dbReference>
<evidence type="ECO:0000313" key="6">
    <source>
        <dbReference type="Proteomes" id="UP000198406"/>
    </source>
</evidence>
<evidence type="ECO:0000256" key="2">
    <source>
        <dbReference type="ARBA" id="ARBA00022692"/>
    </source>
</evidence>
<protein>
    <recommendedName>
        <fullName evidence="7">Mitochondrial carrier protein</fullName>
    </recommendedName>
</protein>
<evidence type="ECO:0000256" key="1">
    <source>
        <dbReference type="ARBA" id="ARBA00004370"/>
    </source>
</evidence>
<evidence type="ECO:0000313" key="5">
    <source>
        <dbReference type="EMBL" id="GAX14948.1"/>
    </source>
</evidence>
<sequence>MQDAETNKLTTQPSGESETPRSNDSLLAGVTRSAASTLRQLGVSSAALGGYIRKRAFLSLGSLAAKHGPEESVVSVERTSTSTDKKVKISSRILGFASFGIYDLLILQDWFFPRKQTPEQCKSDLLLQRRYSFRDYEGAEKIRQTITINPSPIVAHFIAGALAGMAQSLIMDVWEINAYWWNHMRSQSFADTLRKGVNVHLFYRRLLHSAASHSTLFGSYEVFRRTFLEGAVGFLSSHPTAPWMHVLGEYGLVTKRPNGVYDLSIVPMSATFLAGGCAGQAHVVFTHYASHWKMRNHTRNNNSPLGRMPKRPSLRMVFRGFLPSALAFTVFEHGADMIMRYIDVDQYMA</sequence>
<accession>A0A1Z5JMD4</accession>
<proteinExistence type="predicted"/>
<organism evidence="5 6">
    <name type="scientific">Fistulifera solaris</name>
    <name type="common">Oleaginous diatom</name>
    <dbReference type="NCBI Taxonomy" id="1519565"/>
    <lineage>
        <taxon>Eukaryota</taxon>
        <taxon>Sar</taxon>
        <taxon>Stramenopiles</taxon>
        <taxon>Ochrophyta</taxon>
        <taxon>Bacillariophyta</taxon>
        <taxon>Bacillariophyceae</taxon>
        <taxon>Bacillariophycidae</taxon>
        <taxon>Naviculales</taxon>
        <taxon>Naviculaceae</taxon>
        <taxon>Fistulifera</taxon>
    </lineage>
</organism>
<keyword evidence="2" id="KW-0812">Transmembrane</keyword>
<dbReference type="AlphaFoldDB" id="A0A1Z5JMD4"/>
<keyword evidence="6" id="KW-1185">Reference proteome</keyword>
<keyword evidence="3" id="KW-0472">Membrane</keyword>
<comment type="caution">
    <text evidence="5">The sequence shown here is derived from an EMBL/GenBank/DDBJ whole genome shotgun (WGS) entry which is preliminary data.</text>
</comment>
<evidence type="ECO:0000256" key="3">
    <source>
        <dbReference type="ARBA" id="ARBA00023136"/>
    </source>
</evidence>
<comment type="subcellular location">
    <subcellularLocation>
        <location evidence="1">Membrane</location>
    </subcellularLocation>
</comment>